<dbReference type="EMBL" id="MJUW02000059">
    <property type="protein sequence ID" value="OQD46079.1"/>
    <property type="molecule type" value="Genomic_DNA"/>
</dbReference>
<protein>
    <recommendedName>
        <fullName evidence="2">Fe/B12 periplasmic-binding domain-containing protein</fullName>
    </recommendedName>
</protein>
<reference evidence="3 4" key="1">
    <citation type="journal article" date="2016" name="Genome Announc.">
        <title>Draft Genome Sequence of the Anaerobic Ammonium-Oxidizing Bacterium 'Candidatus Brocadia sp. 40'.</title>
        <authorList>
            <person name="Ali M."/>
            <person name="Haroon M.F."/>
            <person name="Narita Y."/>
            <person name="Zhang L."/>
            <person name="Rangel Shaw D."/>
            <person name="Okabe S."/>
            <person name="Saikaly P.E."/>
        </authorList>
    </citation>
    <scope>NUCLEOTIDE SEQUENCE [LARGE SCALE GENOMIC DNA]</scope>
    <source>
        <strain evidence="3 4">40</strain>
    </source>
</reference>
<keyword evidence="1" id="KW-0732">Signal</keyword>
<dbReference type="AlphaFoldDB" id="A0A1V6M106"/>
<evidence type="ECO:0000313" key="4">
    <source>
        <dbReference type="Proteomes" id="UP000242219"/>
    </source>
</evidence>
<comment type="caution">
    <text evidence="3">The sequence shown here is derived from an EMBL/GenBank/DDBJ whole genome shotgun (WGS) entry which is preliminary data.</text>
</comment>
<keyword evidence="4" id="KW-1185">Reference proteome</keyword>
<evidence type="ECO:0000259" key="2">
    <source>
        <dbReference type="PROSITE" id="PS50983"/>
    </source>
</evidence>
<dbReference type="PANTHER" id="PTHR30535">
    <property type="entry name" value="VITAMIN B12-BINDING PROTEIN"/>
    <property type="match status" value="1"/>
</dbReference>
<sequence length="323" mass="37000">MKWFLFLSVVLHAVSVSAHTLEIIDFRNKTVRLKAHPKRIVCLIESALSGIYMLNQGNRIVGVSKNVYQTDVYPYYAALDKRIKDKRLPAPGNWDSVSVEGILALQPDLVIMWAQQTEAIEAIENAGIPVLGVFMDSIEDVFLEIKIFGILTNSKKRSNEIIAYTQHEISSVTERIKSIDKGKNPSVYYVWAQSLLNTSCKGSVADDLIAMAGGKNICTETKEHIVITMERLISANPEVIIMWHNERLDPRDLMLNKQLRNIKAIRNKRVYELPEVFHCDLWTLKFQYALKLMAAWLHPELLCDLGSKRELDKMFQMLYNKTF</sequence>
<dbReference type="Pfam" id="PF01497">
    <property type="entry name" value="Peripla_BP_2"/>
    <property type="match status" value="1"/>
</dbReference>
<feature type="signal peptide" evidence="1">
    <location>
        <begin position="1"/>
        <end position="18"/>
    </location>
</feature>
<evidence type="ECO:0000313" key="3">
    <source>
        <dbReference type="EMBL" id="OQD46079.1"/>
    </source>
</evidence>
<dbReference type="Proteomes" id="UP000242219">
    <property type="component" value="Unassembled WGS sequence"/>
</dbReference>
<name>A0A1V6M106_9BACT</name>
<evidence type="ECO:0000256" key="1">
    <source>
        <dbReference type="SAM" id="SignalP"/>
    </source>
</evidence>
<proteinExistence type="predicted"/>
<dbReference type="InterPro" id="IPR050902">
    <property type="entry name" value="ABC_Transporter_SBP"/>
</dbReference>
<dbReference type="PROSITE" id="PS50983">
    <property type="entry name" value="FE_B12_PBP"/>
    <property type="match status" value="1"/>
</dbReference>
<dbReference type="SUPFAM" id="SSF53807">
    <property type="entry name" value="Helical backbone' metal receptor"/>
    <property type="match status" value="1"/>
</dbReference>
<feature type="chain" id="PRO_5010717020" description="Fe/B12 periplasmic-binding domain-containing protein" evidence="1">
    <location>
        <begin position="19"/>
        <end position="323"/>
    </location>
</feature>
<dbReference type="PANTHER" id="PTHR30535:SF34">
    <property type="entry name" value="MOLYBDATE-BINDING PROTEIN MOLA"/>
    <property type="match status" value="1"/>
</dbReference>
<feature type="domain" description="Fe/B12 periplasmic-binding" evidence="2">
    <location>
        <begin position="39"/>
        <end position="301"/>
    </location>
</feature>
<accession>A0A1V6M106</accession>
<dbReference type="InterPro" id="IPR002491">
    <property type="entry name" value="ABC_transptr_periplasmic_BD"/>
</dbReference>
<dbReference type="RefSeq" id="WP_070066755.1">
    <property type="nucleotide sequence ID" value="NZ_MJUW02000059.1"/>
</dbReference>
<dbReference type="Gene3D" id="3.40.50.1980">
    <property type="entry name" value="Nitrogenase molybdenum iron protein domain"/>
    <property type="match status" value="2"/>
</dbReference>
<gene>
    <name evidence="3" type="ORF">BIY37_05145</name>
</gene>
<organism evidence="3 4">
    <name type="scientific">Candidatus Brocadia sapporoensis</name>
    <dbReference type="NCBI Taxonomy" id="392547"/>
    <lineage>
        <taxon>Bacteria</taxon>
        <taxon>Pseudomonadati</taxon>
        <taxon>Planctomycetota</taxon>
        <taxon>Candidatus Brocadiia</taxon>
        <taxon>Candidatus Brocadiales</taxon>
        <taxon>Candidatus Brocadiaceae</taxon>
        <taxon>Candidatus Brocadia</taxon>
    </lineage>
</organism>